<dbReference type="EMBL" id="UYRW01001775">
    <property type="protein sequence ID" value="VDK80692.1"/>
    <property type="molecule type" value="Genomic_DNA"/>
</dbReference>
<keyword evidence="2" id="KW-1185">Reference proteome</keyword>
<gene>
    <name evidence="1" type="ORF">NOO_LOCUS6047</name>
</gene>
<sequence length="231" mass="26472">MDTNEMARMQLGYHCHSHKLTGPGHAERVRSSLVGMEIDSCCYYDSARSAMGVRRFFVSCVIKMNLSLVADREEYYSSELSHYCYCCVALNCRTGTLRTLNCCCFCVDLCRLSVNWNVLLVKIFVDTLKLCRATSPLIFLDQRQTRLRVQQSHDYNRLIFQYNRSDDYSLSLHVFIDIMTEVCPYYKAMKLNGETKGMCCVAGKIKLPQLEEPPDPLKTLLAGYTAESRSI</sequence>
<dbReference type="WBParaSite" id="nOo.2.0.1.t06047-RA">
    <property type="protein sequence ID" value="nOo.2.0.1.t06047-RA"/>
    <property type="gene ID" value="nOo.2.0.1.g06047"/>
</dbReference>
<dbReference type="Proteomes" id="UP000271087">
    <property type="component" value="Unassembled WGS sequence"/>
</dbReference>
<evidence type="ECO:0000313" key="3">
    <source>
        <dbReference type="WBParaSite" id="nOo.2.0.1.t06047-RA"/>
    </source>
</evidence>
<dbReference type="OrthoDB" id="10051381at2759"/>
<protein>
    <submittedName>
        <fullName evidence="3">Trafficking protein particle complex subunit</fullName>
    </submittedName>
</protein>
<reference evidence="3" key="1">
    <citation type="submission" date="2016-06" db="UniProtKB">
        <authorList>
            <consortium name="WormBaseParasite"/>
        </authorList>
    </citation>
    <scope>IDENTIFICATION</scope>
</reference>
<accession>A0A182ED99</accession>
<evidence type="ECO:0000313" key="1">
    <source>
        <dbReference type="EMBL" id="VDK80692.1"/>
    </source>
</evidence>
<dbReference type="AlphaFoldDB" id="A0A182ED99"/>
<organism evidence="3">
    <name type="scientific">Onchocerca ochengi</name>
    <name type="common">Filarial nematode worm</name>
    <dbReference type="NCBI Taxonomy" id="42157"/>
    <lineage>
        <taxon>Eukaryota</taxon>
        <taxon>Metazoa</taxon>
        <taxon>Ecdysozoa</taxon>
        <taxon>Nematoda</taxon>
        <taxon>Chromadorea</taxon>
        <taxon>Rhabditida</taxon>
        <taxon>Spirurina</taxon>
        <taxon>Spiruromorpha</taxon>
        <taxon>Filarioidea</taxon>
        <taxon>Onchocercidae</taxon>
        <taxon>Onchocerca</taxon>
    </lineage>
</organism>
<proteinExistence type="predicted"/>
<evidence type="ECO:0000313" key="2">
    <source>
        <dbReference type="Proteomes" id="UP000271087"/>
    </source>
</evidence>
<name>A0A182ED99_ONCOC</name>
<reference evidence="1 2" key="2">
    <citation type="submission" date="2018-08" db="EMBL/GenBank/DDBJ databases">
        <authorList>
            <person name="Laetsch R D."/>
            <person name="Stevens L."/>
            <person name="Kumar S."/>
            <person name="Blaxter L. M."/>
        </authorList>
    </citation>
    <scope>NUCLEOTIDE SEQUENCE [LARGE SCALE GENOMIC DNA]</scope>
</reference>